<keyword evidence="1" id="KW-0732">Signal</keyword>
<reference evidence="2 3" key="1">
    <citation type="submission" date="2017-06" db="EMBL/GenBank/DDBJ databases">
        <authorList>
            <person name="Kim H.J."/>
            <person name="Triplett B.A."/>
        </authorList>
    </citation>
    <scope>NUCLEOTIDE SEQUENCE [LARGE SCALE GENOMIC DNA]</scope>
    <source>
        <strain evidence="2 3">DSM 19307</strain>
    </source>
</reference>
<dbReference type="EMBL" id="FZPD01000002">
    <property type="protein sequence ID" value="SNS79957.1"/>
    <property type="molecule type" value="Genomic_DNA"/>
</dbReference>
<feature type="signal peptide" evidence="1">
    <location>
        <begin position="1"/>
        <end position="21"/>
    </location>
</feature>
<dbReference type="InterPro" id="IPR046111">
    <property type="entry name" value="DUF6048"/>
</dbReference>
<gene>
    <name evidence="2" type="ORF">SAMN05421640_1280</name>
</gene>
<dbReference type="PROSITE" id="PS51257">
    <property type="entry name" value="PROKAR_LIPOPROTEIN"/>
    <property type="match status" value="1"/>
</dbReference>
<feature type="chain" id="PRO_5013145077" description="DUF3575 domain-containing protein" evidence="1">
    <location>
        <begin position="22"/>
        <end position="218"/>
    </location>
</feature>
<evidence type="ECO:0008006" key="4">
    <source>
        <dbReference type="Google" id="ProtNLM"/>
    </source>
</evidence>
<accession>A0A239HF03</accession>
<evidence type="ECO:0000256" key="1">
    <source>
        <dbReference type="SAM" id="SignalP"/>
    </source>
</evidence>
<dbReference type="OrthoDB" id="982038at2"/>
<dbReference type="RefSeq" id="WP_089356026.1">
    <property type="nucleotide sequence ID" value="NZ_FZPD01000002.1"/>
</dbReference>
<dbReference type="AlphaFoldDB" id="A0A239HF03"/>
<protein>
    <recommendedName>
        <fullName evidence="4">DUF3575 domain-containing protein</fullName>
    </recommendedName>
</protein>
<dbReference type="Pfam" id="PF19515">
    <property type="entry name" value="DUF6048"/>
    <property type="match status" value="1"/>
</dbReference>
<sequence length="218" mass="24543">MVKQRLLFIFSLVLLTGACLAQEAEVDSIDYKRAITPSLYLDYGKLFTIPSTLETKYEGGLELLINEKFPLILELGQATLTPEGAYSNGTYESEGIYFRLGAGYVSQFKPKNKIGISTRYAASKFSENGRIFIESPSGSQESYIQNINRKDLKANWYEVVVYSDRTLSDLFTIGLNLRLRVLANYDEQEAVDVYSIPGYGRSFDKTIPAANLFLKISF</sequence>
<evidence type="ECO:0000313" key="3">
    <source>
        <dbReference type="Proteomes" id="UP000198393"/>
    </source>
</evidence>
<dbReference type="Proteomes" id="UP000198393">
    <property type="component" value="Unassembled WGS sequence"/>
</dbReference>
<name>A0A239HF03_EKHLU</name>
<evidence type="ECO:0000313" key="2">
    <source>
        <dbReference type="EMBL" id="SNS79957.1"/>
    </source>
</evidence>
<proteinExistence type="predicted"/>
<organism evidence="2 3">
    <name type="scientific">Ekhidna lutea</name>
    <dbReference type="NCBI Taxonomy" id="447679"/>
    <lineage>
        <taxon>Bacteria</taxon>
        <taxon>Pseudomonadati</taxon>
        <taxon>Bacteroidota</taxon>
        <taxon>Cytophagia</taxon>
        <taxon>Cytophagales</taxon>
        <taxon>Reichenbachiellaceae</taxon>
        <taxon>Ekhidna</taxon>
    </lineage>
</organism>
<keyword evidence="3" id="KW-1185">Reference proteome</keyword>